<dbReference type="Pfam" id="PF09619">
    <property type="entry name" value="YscW"/>
    <property type="match status" value="1"/>
</dbReference>
<keyword evidence="1" id="KW-0732">Signal</keyword>
<keyword evidence="4" id="KW-1185">Reference proteome</keyword>
<dbReference type="RefSeq" id="WP_244408321.1">
    <property type="nucleotide sequence ID" value="NZ_AP025637.1"/>
</dbReference>
<evidence type="ECO:0000259" key="2">
    <source>
        <dbReference type="Pfam" id="PF03724"/>
    </source>
</evidence>
<feature type="signal peptide" evidence="1">
    <location>
        <begin position="1"/>
        <end position="22"/>
    </location>
</feature>
<dbReference type="InterPro" id="IPR039366">
    <property type="entry name" value="Pilotin"/>
</dbReference>
<dbReference type="PANTHER" id="PTHR38013:SF1">
    <property type="entry name" value="GLYCOPROTEIN_POLYSACCHARIDE METABOLISM"/>
    <property type="match status" value="1"/>
</dbReference>
<feature type="chain" id="PRO_5045586548" description="DUF306 domain-containing protein" evidence="1">
    <location>
        <begin position="23"/>
        <end position="244"/>
    </location>
</feature>
<evidence type="ECO:0000313" key="3">
    <source>
        <dbReference type="EMBL" id="BDG74130.1"/>
    </source>
</evidence>
<dbReference type="Proteomes" id="UP000831327">
    <property type="component" value="Chromosome"/>
</dbReference>
<accession>A0ABM7Y803</accession>
<dbReference type="EMBL" id="AP025637">
    <property type="protein sequence ID" value="BDG74130.1"/>
    <property type="molecule type" value="Genomic_DNA"/>
</dbReference>
<proteinExistence type="predicted"/>
<reference evidence="3 4" key="1">
    <citation type="journal article" date="2016" name="Microbes Environ.">
        <title>Phylogenetically diverse aerobic anoxygenic phototrophic bacteria isolated from epilithic biofilms in Tama river, Japan.</title>
        <authorList>
            <person name="Hirose S."/>
            <person name="Matsuura K."/>
            <person name="Haruta S."/>
        </authorList>
    </citation>
    <scope>NUCLEOTIDE SEQUENCE [LARGE SCALE GENOMIC DNA]</scope>
    <source>
        <strain evidence="3 4">S08</strain>
    </source>
</reference>
<sequence>MEHARRTALAAALLVLAAPAGATQDAVVTGTAAYRERIALPPGAMLEVELRDISRADAPAPLIATVRVDPAGQVPIPFALRYDPARIDPRGHYAVSARLLVDGVVRWHTDSNHLLPQGGSGQGVALQLVRAAAPGPAGAWQVREIGGRAVPAAIPATITFDGTGRAHGTGGCNRFNGGYEADGPALRFGPAAQTNMACAEPAMDQEARFHAALARVRTWRADGATLLLLDEAGGVAMRLAAQPG</sequence>
<organism evidence="3 4">
    <name type="scientific">Roseomonas fluvialis</name>
    <dbReference type="NCBI Taxonomy" id="1750527"/>
    <lineage>
        <taxon>Bacteria</taxon>
        <taxon>Pseudomonadati</taxon>
        <taxon>Pseudomonadota</taxon>
        <taxon>Alphaproteobacteria</taxon>
        <taxon>Acetobacterales</taxon>
        <taxon>Roseomonadaceae</taxon>
        <taxon>Roseomonas</taxon>
    </lineage>
</organism>
<dbReference type="PANTHER" id="PTHR38013">
    <property type="entry name" value="GLYCOPROTEIN/POLYSACCHARIDE METABOLISM"/>
    <property type="match status" value="1"/>
</dbReference>
<dbReference type="Pfam" id="PF03724">
    <property type="entry name" value="META"/>
    <property type="match status" value="1"/>
</dbReference>
<feature type="domain" description="DUF306" evidence="2">
    <location>
        <begin position="137"/>
        <end position="239"/>
    </location>
</feature>
<gene>
    <name evidence="3" type="ORF">Rmf_40590</name>
</gene>
<dbReference type="Gene3D" id="2.40.128.270">
    <property type="match status" value="1"/>
</dbReference>
<dbReference type="InterPro" id="IPR053196">
    <property type="entry name" value="Lipoprotein_YbaY-like"/>
</dbReference>
<evidence type="ECO:0000313" key="4">
    <source>
        <dbReference type="Proteomes" id="UP000831327"/>
    </source>
</evidence>
<dbReference type="InterPro" id="IPR038670">
    <property type="entry name" value="HslJ-like_sf"/>
</dbReference>
<dbReference type="InterPro" id="IPR005184">
    <property type="entry name" value="DUF306_Meta_HslJ"/>
</dbReference>
<name>A0ABM7Y803_9PROT</name>
<evidence type="ECO:0000256" key="1">
    <source>
        <dbReference type="SAM" id="SignalP"/>
    </source>
</evidence>
<protein>
    <recommendedName>
        <fullName evidence="2">DUF306 domain-containing protein</fullName>
    </recommendedName>
</protein>